<dbReference type="Proteomes" id="UP000221024">
    <property type="component" value="Unassembled WGS sequence"/>
</dbReference>
<sequence>MEAALGLEFDGARQKAPQLLQESLSSELGILSLAEKPDNLLMWSHYAGCHEGFLIGFDATHGFFNQRKSSKDLIRKLEKVQYSKTRPKFEGLDFNKPEVQPAEKIASTFFFTKSEHWKYEDEWRMVQSLEDADTEFEADDERICLFSVPEGAFSEVVLGARMNHERRDHLIDVIRSEEAFGHVAIKQAAVDSEEFQLNIISVTDT</sequence>
<evidence type="ECO:0000313" key="1">
    <source>
        <dbReference type="EMBL" id="PEN08906.1"/>
    </source>
</evidence>
<dbReference type="EMBL" id="PDEP01000002">
    <property type="protein sequence ID" value="PEN08906.1"/>
    <property type="molecule type" value="Genomic_DNA"/>
</dbReference>
<dbReference type="InterPro" id="IPR021352">
    <property type="entry name" value="DUF2971"/>
</dbReference>
<dbReference type="Pfam" id="PF11185">
    <property type="entry name" value="DUF2971"/>
    <property type="match status" value="1"/>
</dbReference>
<protein>
    <recommendedName>
        <fullName evidence="3">DUF2971 domain-containing protein</fullName>
    </recommendedName>
</protein>
<comment type="caution">
    <text evidence="1">The sequence shown here is derived from an EMBL/GenBank/DDBJ whole genome shotgun (WGS) entry which is preliminary data.</text>
</comment>
<name>A0A2H3NPH3_9BACT</name>
<accession>A0A2H3NPH3</accession>
<organism evidence="1 2">
    <name type="scientific">Longimonas halophila</name>
    <dbReference type="NCBI Taxonomy" id="1469170"/>
    <lineage>
        <taxon>Bacteria</taxon>
        <taxon>Pseudomonadati</taxon>
        <taxon>Rhodothermota</taxon>
        <taxon>Rhodothermia</taxon>
        <taxon>Rhodothermales</taxon>
        <taxon>Salisaetaceae</taxon>
        <taxon>Longimonas</taxon>
    </lineage>
</organism>
<evidence type="ECO:0008006" key="3">
    <source>
        <dbReference type="Google" id="ProtNLM"/>
    </source>
</evidence>
<keyword evidence="2" id="KW-1185">Reference proteome</keyword>
<evidence type="ECO:0000313" key="2">
    <source>
        <dbReference type="Proteomes" id="UP000221024"/>
    </source>
</evidence>
<dbReference type="AlphaFoldDB" id="A0A2H3NPH3"/>
<reference evidence="1 2" key="1">
    <citation type="submission" date="2017-10" db="EMBL/GenBank/DDBJ databases">
        <title>Draft genome of Longimonas halophila.</title>
        <authorList>
            <person name="Goh K.M."/>
            <person name="Shamsir M.S."/>
            <person name="Lim S.W."/>
        </authorList>
    </citation>
    <scope>NUCLEOTIDE SEQUENCE [LARGE SCALE GENOMIC DNA]</scope>
    <source>
        <strain evidence="1 2">KCTC 42399</strain>
    </source>
</reference>
<proteinExistence type="predicted"/>
<gene>
    <name evidence="1" type="ORF">CRI93_02970</name>
</gene>